<keyword evidence="6 14" id="KW-0436">Ligase</keyword>
<dbReference type="InterPro" id="IPR037118">
    <property type="entry name" value="Val-tRNA_synth_C_sf"/>
</dbReference>
<evidence type="ECO:0000313" key="19">
    <source>
        <dbReference type="EMBL" id="JAT78143.1"/>
    </source>
</evidence>
<feature type="non-terminal residue" evidence="19">
    <location>
        <position position="1"/>
    </location>
</feature>
<dbReference type="GO" id="GO:0048608">
    <property type="term" value="P:reproductive structure development"/>
    <property type="evidence" value="ECO:0007669"/>
    <property type="project" value="UniProtKB-ARBA"/>
</dbReference>
<evidence type="ECO:0000256" key="12">
    <source>
        <dbReference type="ARBA" id="ARBA00029936"/>
    </source>
</evidence>
<protein>
    <recommendedName>
        <fullName evidence="4">valine--tRNA ligase</fullName>
        <ecNumber evidence="4">6.1.1.9</ecNumber>
    </recommendedName>
    <alternativeName>
        <fullName evidence="12">Valyl-tRNA synthetase</fullName>
    </alternativeName>
</protein>
<keyword evidence="7 14" id="KW-0547">Nucleotide-binding</keyword>
<evidence type="ECO:0000256" key="4">
    <source>
        <dbReference type="ARBA" id="ARBA00013169"/>
    </source>
</evidence>
<dbReference type="NCBIfam" id="NF004349">
    <property type="entry name" value="PRK05729.1"/>
    <property type="match status" value="1"/>
</dbReference>
<dbReference type="GO" id="GO:0005524">
    <property type="term" value="F:ATP binding"/>
    <property type="evidence" value="ECO:0007669"/>
    <property type="project" value="UniProtKB-KW"/>
</dbReference>
<name>A0A1D2AGR7_AUXPR</name>
<evidence type="ECO:0000256" key="13">
    <source>
        <dbReference type="ARBA" id="ARBA00047552"/>
    </source>
</evidence>
<dbReference type="Pfam" id="PF00133">
    <property type="entry name" value="tRNA-synt_1"/>
    <property type="match status" value="1"/>
</dbReference>
<evidence type="ECO:0000256" key="14">
    <source>
        <dbReference type="RuleBase" id="RU363035"/>
    </source>
</evidence>
<dbReference type="InterPro" id="IPR013155">
    <property type="entry name" value="M/V/L/I-tRNA-synth_anticd-bd"/>
</dbReference>
<evidence type="ECO:0000256" key="8">
    <source>
        <dbReference type="ARBA" id="ARBA00022840"/>
    </source>
</evidence>
<evidence type="ECO:0000256" key="10">
    <source>
        <dbReference type="ARBA" id="ARBA00023054"/>
    </source>
</evidence>
<feature type="coiled-coil region" evidence="15">
    <location>
        <begin position="953"/>
        <end position="1022"/>
    </location>
</feature>
<feature type="domain" description="Methionyl/Valyl/Leucyl/Isoleucyl-tRNA synthetase anticodon-binding" evidence="17">
    <location>
        <begin position="742"/>
        <end position="887"/>
    </location>
</feature>
<dbReference type="Gene3D" id="3.90.740.10">
    <property type="entry name" value="Valyl/Leucyl/Isoleucyl-tRNA synthetase, editing domain"/>
    <property type="match status" value="2"/>
</dbReference>
<organism evidence="19">
    <name type="scientific">Auxenochlorella protothecoides</name>
    <name type="common">Green microalga</name>
    <name type="synonym">Chlorella protothecoides</name>
    <dbReference type="NCBI Taxonomy" id="3075"/>
    <lineage>
        <taxon>Eukaryota</taxon>
        <taxon>Viridiplantae</taxon>
        <taxon>Chlorophyta</taxon>
        <taxon>core chlorophytes</taxon>
        <taxon>Trebouxiophyceae</taxon>
        <taxon>Chlorellales</taxon>
        <taxon>Chlorellaceae</taxon>
        <taxon>Auxenochlorella</taxon>
    </lineage>
</organism>
<evidence type="ECO:0000256" key="6">
    <source>
        <dbReference type="ARBA" id="ARBA00022598"/>
    </source>
</evidence>
<dbReference type="EC" id="6.1.1.9" evidence="4"/>
<keyword evidence="10 15" id="KW-0175">Coiled coil</keyword>
<dbReference type="InterPro" id="IPR033705">
    <property type="entry name" value="Anticodon_Ia_Val"/>
</dbReference>
<evidence type="ECO:0000259" key="17">
    <source>
        <dbReference type="Pfam" id="PF08264"/>
    </source>
</evidence>
<dbReference type="InterPro" id="IPR009080">
    <property type="entry name" value="tRNAsynth_Ia_anticodon-bd"/>
</dbReference>
<dbReference type="FunFam" id="3.40.50.620:FF:000032">
    <property type="entry name" value="Valine--tRNA ligase"/>
    <property type="match status" value="1"/>
</dbReference>
<dbReference type="InterPro" id="IPR002303">
    <property type="entry name" value="Valyl-tRNA_ligase"/>
</dbReference>
<dbReference type="FunFam" id="3.90.740.10:FF:000005">
    <property type="entry name" value="Valine--tRNA ligase, mitochondrial"/>
    <property type="match status" value="1"/>
</dbReference>
<dbReference type="PANTHER" id="PTHR11946:SF93">
    <property type="entry name" value="VALINE--TRNA LIGASE, CHLOROPLASTIC_MITOCHONDRIAL 2"/>
    <property type="match status" value="1"/>
</dbReference>
<dbReference type="Pfam" id="PF10458">
    <property type="entry name" value="Val_tRNA-synt_C"/>
    <property type="match status" value="1"/>
</dbReference>
<dbReference type="InterPro" id="IPR001412">
    <property type="entry name" value="aa-tRNA-synth_I_CS"/>
</dbReference>
<proteinExistence type="inferred from homology"/>
<evidence type="ECO:0000259" key="16">
    <source>
        <dbReference type="Pfam" id="PF00133"/>
    </source>
</evidence>
<evidence type="ECO:0000256" key="2">
    <source>
        <dbReference type="ARBA" id="ARBA00005594"/>
    </source>
</evidence>
<evidence type="ECO:0000256" key="15">
    <source>
        <dbReference type="SAM" id="Coils"/>
    </source>
</evidence>
<dbReference type="FunFam" id="1.10.287.380:FF:000001">
    <property type="entry name" value="Valine--tRNA ligase"/>
    <property type="match status" value="1"/>
</dbReference>
<dbReference type="CDD" id="cd07962">
    <property type="entry name" value="Anticodon_Ia_Val"/>
    <property type="match status" value="1"/>
</dbReference>
<keyword evidence="5" id="KW-0963">Cytoplasm</keyword>
<dbReference type="PRINTS" id="PR00986">
    <property type="entry name" value="TRNASYNTHVAL"/>
</dbReference>
<accession>A0A1D2AGR7</accession>
<keyword evidence="8 14" id="KW-0067">ATP-binding</keyword>
<dbReference type="Gene3D" id="1.10.730.10">
    <property type="entry name" value="Isoleucyl-tRNA Synthetase, Domain 1"/>
    <property type="match status" value="1"/>
</dbReference>
<dbReference type="GO" id="GO:0009791">
    <property type="term" value="P:post-embryonic development"/>
    <property type="evidence" value="ECO:0007669"/>
    <property type="project" value="UniProtKB-ARBA"/>
</dbReference>
<evidence type="ECO:0000256" key="1">
    <source>
        <dbReference type="ARBA" id="ARBA00004496"/>
    </source>
</evidence>
<dbReference type="EMBL" id="GDKF01000479">
    <property type="protein sequence ID" value="JAT78143.1"/>
    <property type="molecule type" value="Transcribed_RNA"/>
</dbReference>
<dbReference type="SUPFAM" id="SSF50677">
    <property type="entry name" value="ValRS/IleRS/LeuRS editing domain"/>
    <property type="match status" value="1"/>
</dbReference>
<evidence type="ECO:0000256" key="11">
    <source>
        <dbReference type="ARBA" id="ARBA00023146"/>
    </source>
</evidence>
<dbReference type="InterPro" id="IPR014729">
    <property type="entry name" value="Rossmann-like_a/b/a_fold"/>
</dbReference>
<sequence>FTCFWIRLTHQQTVSTITRFPLCGLGQRPPVQGSMLAAQASTSPLLHLRSICLRPFVGRHVEFRPLLSSRPVSVPLTRHCAGLRSTAALHTSDAQATRAQGTRSKVELPKSFDPVASEEKIYSWWESSGHFEPAAPTPGEAPFTMAMPPPNVTGKLHMGHAMFVTLQDVLARYNRLRGRPVLWLPGTDHAGIATQMAVEKQLAAEGLTREGLGRAEFERRVWAWKAACGGDITRQLRRLGASCDWGRERFTLDEGLSEAVVEAFARLHERGLVYRGAYMVNWSPGLRTAVSDLEVEYAEEAGTLYYFKYPLAGGAEGEYLPIATTRPETILGDTAVAVHPKDERYRHLIGRQAQVPLTDRRIPIIADEYVDPEFGTGALKITPGHDVNDYEIGKRHKLAIINIMDDDGRLNAAAGAFAGVDRFEARTQVWQGLEAAGLALRTEAHTSRVPRAQRGGEVVEPLVREQWFIKMEGLAGPALKALDEGKLSIVPERFERVYRHWLSNIKDWCISRQLWWGHRLPVWYVYESEEAAAEGPLPGQRYVVARCPDVAALLAEEEYGKSAVLRQEGDVLDTWFSSGLWPFSTLGWPHRDAADLKRFYPTSVLETGHDILFFWVARMVMMGLELTGKVPFHTIYLHGLVRDEVGRKMSKSLGNVVDPVETCEKYGADALRFTLCTGTAPGQDVNLSLDRVNHARNFTNKLWNAGKFVLHNISQVSDKEWAALAEVNFADPASRAELGLAERWVLLALDDTAAAMTAALEMYDFGEAGRLLYEFVWSEFADWYVEIAKTRLYSSDASLAAKTREVLVYAYTSLLSLAHPFTPFITEELWSAFPPAIHSPALIVGRWPETSGYDRDDLAAVQFAALQAAVRAVRNSRAEYGVEPGRRIPATVRAGDPALRAALQQESAAIALLARLDPGQLEFRDFEGPCNSSDHVQLVVSDGVEVDLPMAGLFDVDKELARLRKQQERLEKERAALEARLARPGFADKAPTAVVAEVRGALAEAGQQLAAVQAKIQALELQRG</sequence>
<reference evidence="19" key="1">
    <citation type="submission" date="2015-08" db="EMBL/GenBank/DDBJ databases">
        <authorList>
            <person name="Babu N.S."/>
            <person name="Beckwith C.J."/>
            <person name="Beseler K.G."/>
            <person name="Brison A."/>
            <person name="Carone J.V."/>
            <person name="Caskin T.P."/>
            <person name="Diamond M."/>
            <person name="Durham M.E."/>
            <person name="Foxe J.M."/>
            <person name="Go M."/>
            <person name="Henderson B.A."/>
            <person name="Jones I.B."/>
            <person name="McGettigan J.A."/>
            <person name="Micheletti S.J."/>
            <person name="Nasrallah M.E."/>
            <person name="Ortiz D."/>
            <person name="Piller C.R."/>
            <person name="Privatt S.R."/>
            <person name="Schneider S.L."/>
            <person name="Sharp S."/>
            <person name="Smith T.C."/>
            <person name="Stanton J.D."/>
            <person name="Ullery H.E."/>
            <person name="Wilson R.J."/>
            <person name="Serrano M.G."/>
            <person name="Buck G."/>
            <person name="Lee V."/>
            <person name="Wang Y."/>
            <person name="Carvalho R."/>
            <person name="Voegtly L."/>
            <person name="Shi R."/>
            <person name="Duckworth R."/>
            <person name="Johnson A."/>
            <person name="Loviza R."/>
            <person name="Walstead R."/>
            <person name="Shah Z."/>
            <person name="Kiflezghi M."/>
            <person name="Wade K."/>
            <person name="Ball S.L."/>
            <person name="Bradley K.W."/>
            <person name="Asai D.J."/>
            <person name="Bowman C.A."/>
            <person name="Russell D.A."/>
            <person name="Pope W.H."/>
            <person name="Jacobs-Sera D."/>
            <person name="Hendrix R.W."/>
            <person name="Hatfull G.F."/>
        </authorList>
    </citation>
    <scope>NUCLEOTIDE SEQUENCE</scope>
</reference>
<comment type="subunit">
    <text evidence="3">Monomer.</text>
</comment>
<feature type="domain" description="Aminoacyl-tRNA synthetase class Ia" evidence="16">
    <location>
        <begin position="120"/>
        <end position="688"/>
    </location>
</feature>
<dbReference type="Gene3D" id="1.10.287.380">
    <property type="entry name" value="Valyl-tRNA synthetase, C-terminal domain"/>
    <property type="match status" value="1"/>
</dbReference>
<dbReference type="HAMAP" id="MF_02004">
    <property type="entry name" value="Val_tRNA_synth_type1"/>
    <property type="match status" value="1"/>
</dbReference>
<dbReference type="FunFam" id="3.40.50.620:FF:000078">
    <property type="entry name" value="Valine--tRNA ligase, mitochondrial"/>
    <property type="match status" value="1"/>
</dbReference>
<evidence type="ECO:0000256" key="7">
    <source>
        <dbReference type="ARBA" id="ARBA00022741"/>
    </source>
</evidence>
<dbReference type="PANTHER" id="PTHR11946">
    <property type="entry name" value="VALYL-TRNA SYNTHETASES"/>
    <property type="match status" value="1"/>
</dbReference>
<dbReference type="GO" id="GO:0006438">
    <property type="term" value="P:valyl-tRNA aminoacylation"/>
    <property type="evidence" value="ECO:0007669"/>
    <property type="project" value="InterPro"/>
</dbReference>
<dbReference type="Pfam" id="PF08264">
    <property type="entry name" value="Anticodon_1"/>
    <property type="match status" value="1"/>
</dbReference>
<dbReference type="SUPFAM" id="SSF47323">
    <property type="entry name" value="Anticodon-binding domain of a subclass of class I aminoacyl-tRNA synthetases"/>
    <property type="match status" value="1"/>
</dbReference>
<dbReference type="InterPro" id="IPR002300">
    <property type="entry name" value="aa-tRNA-synth_Ia"/>
</dbReference>
<dbReference type="InterPro" id="IPR009008">
    <property type="entry name" value="Val/Leu/Ile-tRNA-synth_edit"/>
</dbReference>
<comment type="similarity">
    <text evidence="2 14">Belongs to the class-I aminoacyl-tRNA synthetase family.</text>
</comment>
<evidence type="ECO:0000256" key="9">
    <source>
        <dbReference type="ARBA" id="ARBA00022917"/>
    </source>
</evidence>
<dbReference type="SUPFAM" id="SSF46589">
    <property type="entry name" value="tRNA-binding arm"/>
    <property type="match status" value="1"/>
</dbReference>
<dbReference type="SUPFAM" id="SSF52374">
    <property type="entry name" value="Nucleotidylyl transferase"/>
    <property type="match status" value="1"/>
</dbReference>
<keyword evidence="9 14" id="KW-0648">Protein biosynthesis</keyword>
<feature type="domain" description="Valyl-tRNA synthetase tRNA-binding arm" evidence="18">
    <location>
        <begin position="955"/>
        <end position="1019"/>
    </location>
</feature>
<evidence type="ECO:0000256" key="5">
    <source>
        <dbReference type="ARBA" id="ARBA00022490"/>
    </source>
</evidence>
<dbReference type="CDD" id="cd00817">
    <property type="entry name" value="ValRS_core"/>
    <property type="match status" value="1"/>
</dbReference>
<dbReference type="GO" id="GO:0005829">
    <property type="term" value="C:cytosol"/>
    <property type="evidence" value="ECO:0007669"/>
    <property type="project" value="TreeGrafter"/>
</dbReference>
<comment type="subcellular location">
    <subcellularLocation>
        <location evidence="1">Cytoplasm</location>
    </subcellularLocation>
</comment>
<evidence type="ECO:0000256" key="3">
    <source>
        <dbReference type="ARBA" id="ARBA00011245"/>
    </source>
</evidence>
<comment type="catalytic activity">
    <reaction evidence="13">
        <text>tRNA(Val) + L-valine + ATP = L-valyl-tRNA(Val) + AMP + diphosphate</text>
        <dbReference type="Rhea" id="RHEA:10704"/>
        <dbReference type="Rhea" id="RHEA-COMP:9672"/>
        <dbReference type="Rhea" id="RHEA-COMP:9708"/>
        <dbReference type="ChEBI" id="CHEBI:30616"/>
        <dbReference type="ChEBI" id="CHEBI:33019"/>
        <dbReference type="ChEBI" id="CHEBI:57762"/>
        <dbReference type="ChEBI" id="CHEBI:78442"/>
        <dbReference type="ChEBI" id="CHEBI:78537"/>
        <dbReference type="ChEBI" id="CHEBI:456215"/>
        <dbReference type="EC" id="6.1.1.9"/>
    </reaction>
</comment>
<gene>
    <name evidence="19" type="ORF">g.48802</name>
</gene>
<dbReference type="Gene3D" id="3.40.50.620">
    <property type="entry name" value="HUPs"/>
    <property type="match status" value="2"/>
</dbReference>
<dbReference type="GO" id="GO:0004832">
    <property type="term" value="F:valine-tRNA ligase activity"/>
    <property type="evidence" value="ECO:0007669"/>
    <property type="project" value="UniProtKB-EC"/>
</dbReference>
<dbReference type="AlphaFoldDB" id="A0A1D2AGR7"/>
<dbReference type="FunFam" id="1.10.730.10:FF:000014">
    <property type="entry name" value="Valine--tRNA ligase"/>
    <property type="match status" value="1"/>
</dbReference>
<dbReference type="InterPro" id="IPR019499">
    <property type="entry name" value="Val-tRNA_synth_tRNA-bd"/>
</dbReference>
<dbReference type="InterPro" id="IPR010978">
    <property type="entry name" value="tRNA-bd_arm"/>
</dbReference>
<dbReference type="NCBIfam" id="TIGR00422">
    <property type="entry name" value="valS"/>
    <property type="match status" value="1"/>
</dbReference>
<keyword evidence="11 14" id="KW-0030">Aminoacyl-tRNA synthetase</keyword>
<dbReference type="GO" id="GO:0002161">
    <property type="term" value="F:aminoacyl-tRNA deacylase activity"/>
    <property type="evidence" value="ECO:0007669"/>
    <property type="project" value="InterPro"/>
</dbReference>
<evidence type="ECO:0000259" key="18">
    <source>
        <dbReference type="Pfam" id="PF10458"/>
    </source>
</evidence>
<dbReference type="PROSITE" id="PS00178">
    <property type="entry name" value="AA_TRNA_LIGASE_I"/>
    <property type="match status" value="1"/>
</dbReference>